<dbReference type="Pfam" id="PF00581">
    <property type="entry name" value="Rhodanese"/>
    <property type="match status" value="1"/>
</dbReference>
<evidence type="ECO:0000313" key="2">
    <source>
        <dbReference type="EMBL" id="MPM51672.1"/>
    </source>
</evidence>
<dbReference type="AlphaFoldDB" id="A0A645AEQ0"/>
<keyword evidence="2" id="KW-0808">Transferase</keyword>
<reference evidence="2" key="1">
    <citation type="submission" date="2019-08" db="EMBL/GenBank/DDBJ databases">
        <authorList>
            <person name="Kucharzyk K."/>
            <person name="Murdoch R.W."/>
            <person name="Higgins S."/>
            <person name="Loffler F."/>
        </authorList>
    </citation>
    <scope>NUCLEOTIDE SEQUENCE</scope>
</reference>
<organism evidence="2">
    <name type="scientific">bioreactor metagenome</name>
    <dbReference type="NCBI Taxonomy" id="1076179"/>
    <lineage>
        <taxon>unclassified sequences</taxon>
        <taxon>metagenomes</taxon>
        <taxon>ecological metagenomes</taxon>
    </lineage>
</organism>
<sequence>MNKRYLWCFAAVLLAFLIAVPGIAAAEDNTYTNISASTAKEMLKNKDVWLIDVRVENEFNAAHIKGATLIPVKKLGKTEPYFLEEVFMAEVEKNGIMPEDKPVIVYCLSGSRSMNASQYLANNGYTVYNLQYGIQEWVDVGYPVVSTFVDVSGVVDCVKNVLNAQINRVFVLLEKGCDQEAKDQLNKTNCTINKTEEINKISHDQAIYLKNETGFIRQMII</sequence>
<dbReference type="CDD" id="cd00158">
    <property type="entry name" value="RHOD"/>
    <property type="match status" value="1"/>
</dbReference>
<dbReference type="SUPFAM" id="SSF52821">
    <property type="entry name" value="Rhodanese/Cell cycle control phosphatase"/>
    <property type="match status" value="1"/>
</dbReference>
<gene>
    <name evidence="2" type="primary">glpE_26</name>
    <name evidence="2" type="ORF">SDC9_98423</name>
</gene>
<dbReference type="EMBL" id="VSSQ01013518">
    <property type="protein sequence ID" value="MPM51672.1"/>
    <property type="molecule type" value="Genomic_DNA"/>
</dbReference>
<accession>A0A645AEQ0</accession>
<proteinExistence type="predicted"/>
<name>A0A645AEQ0_9ZZZZ</name>
<dbReference type="PANTHER" id="PTHR44086:SF10">
    <property type="entry name" value="THIOSULFATE SULFURTRANSFERASE_RHODANESE-LIKE DOMAIN-CONTAINING PROTEIN 3"/>
    <property type="match status" value="1"/>
</dbReference>
<dbReference type="InterPro" id="IPR036873">
    <property type="entry name" value="Rhodanese-like_dom_sf"/>
</dbReference>
<feature type="domain" description="Rhodanese" evidence="1">
    <location>
        <begin position="44"/>
        <end position="146"/>
    </location>
</feature>
<evidence type="ECO:0000259" key="1">
    <source>
        <dbReference type="PROSITE" id="PS50206"/>
    </source>
</evidence>
<dbReference type="EC" id="2.8.1.1" evidence="2"/>
<dbReference type="SMART" id="SM00450">
    <property type="entry name" value="RHOD"/>
    <property type="match status" value="1"/>
</dbReference>
<dbReference type="Gene3D" id="3.40.250.10">
    <property type="entry name" value="Rhodanese-like domain"/>
    <property type="match status" value="1"/>
</dbReference>
<dbReference type="GO" id="GO:0004792">
    <property type="term" value="F:thiosulfate-cyanide sulfurtransferase activity"/>
    <property type="evidence" value="ECO:0007669"/>
    <property type="project" value="UniProtKB-EC"/>
</dbReference>
<comment type="caution">
    <text evidence="2">The sequence shown here is derived from an EMBL/GenBank/DDBJ whole genome shotgun (WGS) entry which is preliminary data.</text>
</comment>
<dbReference type="PANTHER" id="PTHR44086">
    <property type="entry name" value="THIOSULFATE SULFURTRANSFERASE RDL2, MITOCHONDRIAL-RELATED"/>
    <property type="match status" value="1"/>
</dbReference>
<dbReference type="PROSITE" id="PS50206">
    <property type="entry name" value="RHODANESE_3"/>
    <property type="match status" value="1"/>
</dbReference>
<dbReference type="InterPro" id="IPR001763">
    <property type="entry name" value="Rhodanese-like_dom"/>
</dbReference>
<protein>
    <submittedName>
        <fullName evidence="2">Thiosulfate sulfurtransferase GlpE</fullName>
        <ecNumber evidence="2">2.8.1.1</ecNumber>
    </submittedName>
</protein>